<comment type="caution">
    <text evidence="2">The sequence shown here is derived from an EMBL/GenBank/DDBJ whole genome shotgun (WGS) entry which is preliminary data.</text>
</comment>
<accession>A0A6I0F1U4</accession>
<gene>
    <name evidence="2" type="ORF">F8154_05325</name>
</gene>
<dbReference type="SUPFAM" id="SSF55811">
    <property type="entry name" value="Nudix"/>
    <property type="match status" value="1"/>
</dbReference>
<protein>
    <submittedName>
        <fullName evidence="2">NUDIX hydrolase</fullName>
    </submittedName>
</protein>
<dbReference type="EMBL" id="WBZC01000014">
    <property type="protein sequence ID" value="KAB3535937.1"/>
    <property type="molecule type" value="Genomic_DNA"/>
</dbReference>
<proteinExistence type="predicted"/>
<reference evidence="2 3" key="1">
    <citation type="submission" date="2019-10" db="EMBL/GenBank/DDBJ databases">
        <title>Alkaliphilus serpentinus sp. nov. and Alkaliphilus pronyensis sp. nov., two novel anaerobic alkaliphilic species isolated from the serpentinized-hosted hydrothermal field of the Prony Bay (New Caledonia).</title>
        <authorList>
            <person name="Postec A."/>
        </authorList>
    </citation>
    <scope>NUCLEOTIDE SEQUENCE [LARGE SCALE GENOMIC DNA]</scope>
    <source>
        <strain evidence="2 3">LacV</strain>
    </source>
</reference>
<evidence type="ECO:0000313" key="3">
    <source>
        <dbReference type="Proteomes" id="UP000432715"/>
    </source>
</evidence>
<dbReference type="OrthoDB" id="1848782at2"/>
<name>A0A6I0F1U4_9FIRM</name>
<evidence type="ECO:0000313" key="2">
    <source>
        <dbReference type="EMBL" id="KAB3535937.1"/>
    </source>
</evidence>
<dbReference type="Pfam" id="PF00293">
    <property type="entry name" value="NUDIX"/>
    <property type="match status" value="1"/>
</dbReference>
<dbReference type="GO" id="GO:0016787">
    <property type="term" value="F:hydrolase activity"/>
    <property type="evidence" value="ECO:0007669"/>
    <property type="project" value="UniProtKB-KW"/>
</dbReference>
<dbReference type="PROSITE" id="PS51462">
    <property type="entry name" value="NUDIX"/>
    <property type="match status" value="1"/>
</dbReference>
<evidence type="ECO:0000259" key="1">
    <source>
        <dbReference type="PROSITE" id="PS51462"/>
    </source>
</evidence>
<sequence>MLFRNCAGGVVFYANHVLLIKNEKNEWVLPKGLIRNGDLSSDVAVKRVKAETGVEAEILSTAGETSYEFFSISRQKPVNNRIIWYIMQAKSKRVELDKTLNFKDGGFYPVVKALKMITYSQDKSLVSLSYKKYKDLKKEKSALAI</sequence>
<keyword evidence="2" id="KW-0378">Hydrolase</keyword>
<organism evidence="2 3">
    <name type="scientific">Alkaliphilus pronyensis</name>
    <dbReference type="NCBI Taxonomy" id="1482732"/>
    <lineage>
        <taxon>Bacteria</taxon>
        <taxon>Bacillati</taxon>
        <taxon>Bacillota</taxon>
        <taxon>Clostridia</taxon>
        <taxon>Peptostreptococcales</taxon>
        <taxon>Natronincolaceae</taxon>
        <taxon>Alkaliphilus</taxon>
    </lineage>
</organism>
<dbReference type="InterPro" id="IPR000086">
    <property type="entry name" value="NUDIX_hydrolase_dom"/>
</dbReference>
<dbReference type="AlphaFoldDB" id="A0A6I0F1U4"/>
<feature type="domain" description="Nudix hydrolase" evidence="1">
    <location>
        <begin position="2"/>
        <end position="138"/>
    </location>
</feature>
<dbReference type="RefSeq" id="WP_151860566.1">
    <property type="nucleotide sequence ID" value="NZ_WBZC01000014.1"/>
</dbReference>
<dbReference type="Gene3D" id="3.90.79.10">
    <property type="entry name" value="Nucleoside Triphosphate Pyrophosphohydrolase"/>
    <property type="match status" value="1"/>
</dbReference>
<dbReference type="InterPro" id="IPR015797">
    <property type="entry name" value="NUDIX_hydrolase-like_dom_sf"/>
</dbReference>
<keyword evidence="3" id="KW-1185">Reference proteome</keyword>
<dbReference type="Proteomes" id="UP000432715">
    <property type="component" value="Unassembled WGS sequence"/>
</dbReference>